<gene>
    <name evidence="8" type="primary">ulaF_2</name>
    <name evidence="6" type="ORF">BN1095_240026</name>
    <name evidence="5" type="ORF">BN1096_80025</name>
    <name evidence="4" type="ORF">BN1097_70026</name>
    <name evidence="7" type="ORF">KRM00_002697</name>
    <name evidence="8" type="ORF">SAMEA3375112_03970</name>
</gene>
<dbReference type="GO" id="GO:0005829">
    <property type="term" value="C:cytosol"/>
    <property type="evidence" value="ECO:0007669"/>
    <property type="project" value="TreeGrafter"/>
</dbReference>
<dbReference type="GO" id="GO:0008742">
    <property type="term" value="F:L-ribulose-phosphate 4-epimerase activity"/>
    <property type="evidence" value="ECO:0007669"/>
    <property type="project" value="UniProtKB-EC"/>
</dbReference>
<dbReference type="PANTHER" id="PTHR22789:SF0">
    <property type="entry name" value="3-OXO-TETRONATE 4-PHOSPHATE DECARBOXYLASE-RELATED"/>
    <property type="match status" value="1"/>
</dbReference>
<evidence type="ECO:0000313" key="7">
    <source>
        <dbReference type="EMBL" id="HBH1543175.1"/>
    </source>
</evidence>
<reference evidence="4" key="1">
    <citation type="submission" date="2014-07" db="EMBL/GenBank/DDBJ databases">
        <authorList>
            <person name="Monot Marc"/>
        </authorList>
    </citation>
    <scope>NUCLEOTIDE SEQUENCE</scope>
    <source>
        <strain evidence="6">7032989</strain>
        <strain evidence="4">7032994</strain>
    </source>
</reference>
<organism evidence="4">
    <name type="scientific">Clostridioides difficile</name>
    <name type="common">Peptoclostridium difficile</name>
    <dbReference type="NCBI Taxonomy" id="1496"/>
    <lineage>
        <taxon>Bacteria</taxon>
        <taxon>Bacillati</taxon>
        <taxon>Bacillota</taxon>
        <taxon>Clostridia</taxon>
        <taxon>Peptostreptococcales</taxon>
        <taxon>Peptostreptococcaceae</taxon>
        <taxon>Clostridioides</taxon>
    </lineage>
</organism>
<dbReference type="RefSeq" id="WP_004453954.1">
    <property type="nucleotide sequence ID" value="NZ_AP031492.1"/>
</dbReference>
<evidence type="ECO:0000313" key="8">
    <source>
        <dbReference type="EMBL" id="SJT21322.1"/>
    </source>
</evidence>
<dbReference type="GO" id="GO:0016832">
    <property type="term" value="F:aldehyde-lyase activity"/>
    <property type="evidence" value="ECO:0007669"/>
    <property type="project" value="TreeGrafter"/>
</dbReference>
<dbReference type="EMBL" id="FUPS01000019">
    <property type="protein sequence ID" value="SJT21322.1"/>
    <property type="molecule type" value="Genomic_DNA"/>
</dbReference>
<feature type="domain" description="Class II aldolase/adducin N-terminal" evidence="3">
    <location>
        <begin position="8"/>
        <end position="185"/>
    </location>
</feature>
<evidence type="ECO:0000313" key="5">
    <source>
        <dbReference type="EMBL" id="CDS90311.1"/>
    </source>
</evidence>
<dbReference type="InterPro" id="IPR001303">
    <property type="entry name" value="Aldolase_II/adducin_N"/>
</dbReference>
<dbReference type="SMART" id="SM01007">
    <property type="entry name" value="Aldolase_II"/>
    <property type="match status" value="1"/>
</dbReference>
<reference evidence="7" key="3">
    <citation type="journal article" date="2018" name="Genome Biol.">
        <title>SKESA: strategic k-mer extension for scrupulous assemblies.</title>
        <authorList>
            <person name="Souvorov A."/>
            <person name="Agarwala R."/>
            <person name="Lipman D.J."/>
        </authorList>
    </citation>
    <scope>NUCLEOTIDE SEQUENCE</scope>
    <source>
        <strain evidence="7">HN1000</strain>
    </source>
</reference>
<dbReference type="Pfam" id="PF00596">
    <property type="entry name" value="Aldolase_II"/>
    <property type="match status" value="1"/>
</dbReference>
<dbReference type="InterPro" id="IPR050197">
    <property type="entry name" value="Aldolase_class_II_sugar_metab"/>
</dbReference>
<dbReference type="KEGG" id="pdf:CD630DERM_00450"/>
<keyword evidence="8" id="KW-0413">Isomerase</keyword>
<reference evidence="8 9" key="2">
    <citation type="submission" date="2017-02" db="EMBL/GenBank/DDBJ databases">
        <authorList>
            <consortium name="Pathogen Informatics"/>
        </authorList>
    </citation>
    <scope>NUCLEOTIDE SEQUENCE [LARGE SCALE GENOMIC DNA]</scope>
    <source>
        <strain evidence="8 9">VRECD0157</strain>
    </source>
</reference>
<reference evidence="7" key="4">
    <citation type="submission" date="2021-06" db="EMBL/GenBank/DDBJ databases">
        <authorList>
            <consortium name="NCBI Pathogen Detection Project"/>
        </authorList>
    </citation>
    <scope>NUCLEOTIDE SEQUENCE</scope>
    <source>
        <strain evidence="7">HN1000</strain>
    </source>
</reference>
<dbReference type="AlphaFoldDB" id="A0A069AKD3"/>
<name>A0A069AKD3_CLODI</name>
<keyword evidence="2" id="KW-0456">Lyase</keyword>
<dbReference type="EC" id="5.1.3.4" evidence="8"/>
<dbReference type="PATRIC" id="fig|1496.1373.peg.2496"/>
<evidence type="ECO:0000313" key="4">
    <source>
        <dbReference type="EMBL" id="CDS88946.1"/>
    </source>
</evidence>
<proteinExistence type="predicted"/>
<dbReference type="EMBL" id="LK932894">
    <property type="protein sequence ID" value="CDT02463.1"/>
    <property type="molecule type" value="Genomic_DNA"/>
</dbReference>
<keyword evidence="1" id="KW-0479">Metal-binding</keyword>
<dbReference type="Proteomes" id="UP000878956">
    <property type="component" value="Unassembled WGS sequence"/>
</dbReference>
<protein>
    <submittedName>
        <fullName evidence="7">Class II aldolase/adducin family protein</fullName>
    </submittedName>
    <submittedName>
        <fullName evidence="8">L-ribulose-5-phosphate 4-epimerase UlaF</fullName>
        <ecNumber evidence="8">5.1.3.4</ecNumber>
    </submittedName>
    <submittedName>
        <fullName evidence="4">Putative L-ribulose-5-phosphate 4-epimerase</fullName>
    </submittedName>
    <submittedName>
        <fullName evidence="5">Putative sugar-phosphate aldolase</fullName>
    </submittedName>
</protein>
<evidence type="ECO:0000259" key="3">
    <source>
        <dbReference type="SMART" id="SM01007"/>
    </source>
</evidence>
<dbReference type="PANTHER" id="PTHR22789">
    <property type="entry name" value="FUCULOSE PHOSPHATE ALDOLASE"/>
    <property type="match status" value="1"/>
</dbReference>
<dbReference type="EMBL" id="LK932409">
    <property type="protein sequence ID" value="CDS88946.1"/>
    <property type="molecule type" value="Genomic_DNA"/>
</dbReference>
<dbReference type="SUPFAM" id="SSF53639">
    <property type="entry name" value="AraD/HMP-PK domain-like"/>
    <property type="match status" value="1"/>
</dbReference>
<dbReference type="EMBL" id="DAEPXK010000031">
    <property type="protein sequence ID" value="HBH1543175.1"/>
    <property type="molecule type" value="Genomic_DNA"/>
</dbReference>
<dbReference type="GO" id="GO:0046872">
    <property type="term" value="F:metal ion binding"/>
    <property type="evidence" value="ECO:0007669"/>
    <property type="project" value="UniProtKB-KW"/>
</dbReference>
<dbReference type="Gene3D" id="3.40.225.10">
    <property type="entry name" value="Class II aldolase/adducin N-terminal domain"/>
    <property type="match status" value="1"/>
</dbReference>
<dbReference type="GO" id="GO:0019323">
    <property type="term" value="P:pentose catabolic process"/>
    <property type="evidence" value="ECO:0007669"/>
    <property type="project" value="TreeGrafter"/>
</dbReference>
<dbReference type="GeneID" id="66352541"/>
<evidence type="ECO:0000256" key="2">
    <source>
        <dbReference type="ARBA" id="ARBA00023239"/>
    </source>
</evidence>
<sequence>MLLEKLRKEVLQASLDLLNYNLVTLTGGNVSGRDEQTGYIAITPSGMDYRNLTPSDIVIVDVDGNIIDGKWKASVDLSDHLYIYKHREDINSIIHTHSTYSSCFAILNEPIECASTTLANEVGGSVPVAKFSPPTSKKMGKCVIEAIGDKRACLLANHGVIAVGPSVGHALTAAVMLEDSAKVYYLAKSIGTPVLLPDEEIQRARDVFFNVYGQDK</sequence>
<evidence type="ECO:0000313" key="9">
    <source>
        <dbReference type="Proteomes" id="UP000189137"/>
    </source>
</evidence>
<dbReference type="EMBL" id="LK932535">
    <property type="protein sequence ID" value="CDS90311.1"/>
    <property type="molecule type" value="Genomic_DNA"/>
</dbReference>
<evidence type="ECO:0000256" key="1">
    <source>
        <dbReference type="ARBA" id="ARBA00022723"/>
    </source>
</evidence>
<dbReference type="Proteomes" id="UP000189137">
    <property type="component" value="Unassembled WGS sequence"/>
</dbReference>
<accession>A0A069AKD3</accession>
<evidence type="ECO:0000313" key="6">
    <source>
        <dbReference type="EMBL" id="CDT02463.1"/>
    </source>
</evidence>
<dbReference type="InterPro" id="IPR036409">
    <property type="entry name" value="Aldolase_II/adducin_N_sf"/>
</dbReference>